<dbReference type="GO" id="GO:0019346">
    <property type="term" value="P:transsulfuration"/>
    <property type="evidence" value="ECO:0007669"/>
    <property type="project" value="InterPro"/>
</dbReference>
<dbReference type="RefSeq" id="WP_072710345.1">
    <property type="nucleotide sequence ID" value="NZ_FRCF01000008.1"/>
</dbReference>
<dbReference type="Gene3D" id="3.40.640.10">
    <property type="entry name" value="Type I PLP-dependent aspartate aminotransferase-like (Major domain)"/>
    <property type="match status" value="1"/>
</dbReference>
<dbReference type="Pfam" id="PF01053">
    <property type="entry name" value="Cys_Met_Meta_PP"/>
    <property type="match status" value="1"/>
</dbReference>
<dbReference type="Gene3D" id="3.40.50.720">
    <property type="entry name" value="NAD(P)-binding Rossmann-like Domain"/>
    <property type="match status" value="1"/>
</dbReference>
<sequence length="598" mass="65213">MSNTHNSTYDLETLSLHGGQAPDPTTGSRAVPIYQTTSYVFHDTDHAESLFSLDEPGNIYSRIGNPTVEVFEKRMALLEEGVAAVATSSGMSAITLSILNLASAGDEIVAGSNLYGGTYNLFAVTLPRYGINVKFVDPTDPENFRKAITDKTKAVFGETIGNPGLQVLDIEAVADIAHEAGVPFIIDNTFATPHTCKPITLGADIVVHSATKWIGGHGTSIGGVVVDGGRFNWNTEKYPEFTEPDPSYNGIRYAVDFGTLAFSTKIRVQLLRDFGASLSPQNAFNLIQGLETLHVRVERHNENAEELAKFLTEHPAVEWVNYPGLETHPSYEIAKKNLRNGFGSIITFGIKGGKAAGKQLIDNVALWSHVANVGDAKSLIIHPASTTHQQMTKEQLDETGVYEELVRLSVGIESIRDIQNDLSQALVKATGIETGEAEEIVINDEGVIKSILDTPTEKVTENGEETTRRKTLAVVGLSGKESRPSYRLARKMQRLGYKIIPVNPRETEILGEKAYPDLKSVPEKIDVVQVFRSPEAAIGIAREALEVNPEVFWLQEGVISPEAADIARDGGLQVVHNRCTYKEAQRLRGTISTYACEI</sequence>
<dbReference type="Proteomes" id="UP000184206">
    <property type="component" value="Unassembled WGS sequence"/>
</dbReference>
<dbReference type="GO" id="GO:0016829">
    <property type="term" value="F:lyase activity"/>
    <property type="evidence" value="ECO:0007669"/>
    <property type="project" value="UniProtKB-KW"/>
</dbReference>
<evidence type="ECO:0000256" key="8">
    <source>
        <dbReference type="SAM" id="MobiDB-lite"/>
    </source>
</evidence>
<comment type="cofactor">
    <cofactor evidence="1 7">
        <name>pyridoxal 5'-phosphate</name>
        <dbReference type="ChEBI" id="CHEBI:597326"/>
    </cofactor>
</comment>
<dbReference type="FunFam" id="3.90.1150.10:FF:000033">
    <property type="entry name" value="Cystathionine gamma-synthase"/>
    <property type="match status" value="1"/>
</dbReference>
<keyword evidence="3" id="KW-0808">Transferase</keyword>
<dbReference type="PANTHER" id="PTHR43797:SF2">
    <property type="entry name" value="HOMOCYSTEINE_CYSTEINE SYNTHASE"/>
    <property type="match status" value="1"/>
</dbReference>
<evidence type="ECO:0000256" key="1">
    <source>
        <dbReference type="ARBA" id="ARBA00001933"/>
    </source>
</evidence>
<protein>
    <recommendedName>
        <fullName evidence="6">O-succinylhomoserine sulfhydrylase</fullName>
    </recommendedName>
</protein>
<organism evidence="10 11">
    <name type="scientific">Lacicoccus alkaliphilus DSM 16010</name>
    <dbReference type="NCBI Taxonomy" id="1123231"/>
    <lineage>
        <taxon>Bacteria</taxon>
        <taxon>Bacillati</taxon>
        <taxon>Bacillota</taxon>
        <taxon>Bacilli</taxon>
        <taxon>Bacillales</taxon>
        <taxon>Salinicoccaceae</taxon>
        <taxon>Lacicoccus</taxon>
    </lineage>
</organism>
<dbReference type="CDD" id="cd00614">
    <property type="entry name" value="CGS_like"/>
    <property type="match status" value="1"/>
</dbReference>
<keyword evidence="10" id="KW-0456">Lyase</keyword>
<dbReference type="SUPFAM" id="SSF53383">
    <property type="entry name" value="PLP-dependent transferases"/>
    <property type="match status" value="1"/>
</dbReference>
<evidence type="ECO:0000256" key="6">
    <source>
        <dbReference type="ARBA" id="ARBA00071157"/>
    </source>
</evidence>
<dbReference type="InterPro" id="IPR036291">
    <property type="entry name" value="NAD(P)-bd_dom_sf"/>
</dbReference>
<dbReference type="SMART" id="SM00881">
    <property type="entry name" value="CoA_binding"/>
    <property type="match status" value="1"/>
</dbReference>
<dbReference type="GO" id="GO:0004124">
    <property type="term" value="F:cysteine synthase activity"/>
    <property type="evidence" value="ECO:0007669"/>
    <property type="project" value="TreeGrafter"/>
</dbReference>
<dbReference type="OrthoDB" id="9803887at2"/>
<dbReference type="InterPro" id="IPR000277">
    <property type="entry name" value="Cys/Met-Metab_PyrdxlP-dep_enz"/>
</dbReference>
<dbReference type="GO" id="GO:0030170">
    <property type="term" value="F:pyridoxal phosphate binding"/>
    <property type="evidence" value="ECO:0007669"/>
    <property type="project" value="InterPro"/>
</dbReference>
<dbReference type="InterPro" id="IPR054542">
    <property type="entry name" value="Cys_met_metab_PP"/>
</dbReference>
<dbReference type="InterPro" id="IPR015424">
    <property type="entry name" value="PyrdxlP-dep_Trfase"/>
</dbReference>
<dbReference type="SUPFAM" id="SSF51735">
    <property type="entry name" value="NAD(P)-binding Rossmann-fold domains"/>
    <property type="match status" value="1"/>
</dbReference>
<proteinExistence type="inferred from homology"/>
<dbReference type="GO" id="GO:0071269">
    <property type="term" value="P:L-homocysteine biosynthetic process"/>
    <property type="evidence" value="ECO:0007669"/>
    <property type="project" value="TreeGrafter"/>
</dbReference>
<feature type="region of interest" description="Disordered" evidence="8">
    <location>
        <begin position="1"/>
        <end position="29"/>
    </location>
</feature>
<dbReference type="PROSITE" id="PS00868">
    <property type="entry name" value="CYS_MET_METAB_PP"/>
    <property type="match status" value="1"/>
</dbReference>
<evidence type="ECO:0000256" key="5">
    <source>
        <dbReference type="ARBA" id="ARBA00060995"/>
    </source>
</evidence>
<dbReference type="NCBIfam" id="TIGR01326">
    <property type="entry name" value="OAH_OAS_sulfhy"/>
    <property type="match status" value="1"/>
</dbReference>
<dbReference type="AlphaFoldDB" id="A0A1M7HMR2"/>
<accession>A0A1M7HMR2</accession>
<reference evidence="10 11" key="1">
    <citation type="submission" date="2016-11" db="EMBL/GenBank/DDBJ databases">
        <authorList>
            <person name="Jaros S."/>
            <person name="Januszkiewicz K."/>
            <person name="Wedrychowicz H."/>
        </authorList>
    </citation>
    <scope>NUCLEOTIDE SEQUENCE [LARGE SCALE GENOMIC DNA]</scope>
    <source>
        <strain evidence="10 11">DSM 16010</strain>
    </source>
</reference>
<dbReference type="FunFam" id="3.40.640.10:FF:000035">
    <property type="entry name" value="O-succinylhomoserine sulfhydrylase"/>
    <property type="match status" value="1"/>
</dbReference>
<keyword evidence="11" id="KW-1185">Reference proteome</keyword>
<evidence type="ECO:0000313" key="10">
    <source>
        <dbReference type="EMBL" id="SHM29623.1"/>
    </source>
</evidence>
<name>A0A1M7HMR2_9BACL</name>
<comment type="subunit">
    <text evidence="2">Homotetramer.</text>
</comment>
<dbReference type="GO" id="GO:0003961">
    <property type="term" value="F:O-acetylhomoserine aminocarboxypropyltransferase activity"/>
    <property type="evidence" value="ECO:0007669"/>
    <property type="project" value="TreeGrafter"/>
</dbReference>
<evidence type="ECO:0000313" key="11">
    <source>
        <dbReference type="Proteomes" id="UP000184206"/>
    </source>
</evidence>
<dbReference type="InterPro" id="IPR003781">
    <property type="entry name" value="CoA-bd"/>
</dbReference>
<comment type="similarity">
    <text evidence="5">Belongs to the trans-sulfuration enzymes family. MetZ subfamily.</text>
</comment>
<evidence type="ECO:0000256" key="2">
    <source>
        <dbReference type="ARBA" id="ARBA00011881"/>
    </source>
</evidence>
<dbReference type="InterPro" id="IPR015422">
    <property type="entry name" value="PyrdxlP-dep_Trfase_small"/>
</dbReference>
<dbReference type="GO" id="GO:0006535">
    <property type="term" value="P:cysteine biosynthetic process from serine"/>
    <property type="evidence" value="ECO:0007669"/>
    <property type="project" value="TreeGrafter"/>
</dbReference>
<dbReference type="Pfam" id="PF13380">
    <property type="entry name" value="CoA_binding_2"/>
    <property type="match status" value="1"/>
</dbReference>
<evidence type="ECO:0000256" key="4">
    <source>
        <dbReference type="ARBA" id="ARBA00022898"/>
    </source>
</evidence>
<dbReference type="EMBL" id="FRCF01000008">
    <property type="protein sequence ID" value="SHM29623.1"/>
    <property type="molecule type" value="Genomic_DNA"/>
</dbReference>
<dbReference type="InterPro" id="IPR015421">
    <property type="entry name" value="PyrdxlP-dep_Trfase_major"/>
</dbReference>
<evidence type="ECO:0000256" key="3">
    <source>
        <dbReference type="ARBA" id="ARBA00022679"/>
    </source>
</evidence>
<feature type="compositionally biased region" description="Polar residues" evidence="8">
    <location>
        <begin position="1"/>
        <end position="10"/>
    </location>
</feature>
<dbReference type="GO" id="GO:0005737">
    <property type="term" value="C:cytoplasm"/>
    <property type="evidence" value="ECO:0007669"/>
    <property type="project" value="TreeGrafter"/>
</dbReference>
<dbReference type="Gene3D" id="3.90.1150.10">
    <property type="entry name" value="Aspartate Aminotransferase, domain 1"/>
    <property type="match status" value="1"/>
</dbReference>
<dbReference type="InterPro" id="IPR006235">
    <property type="entry name" value="OAc-hSer/O-AcSer_sulfhydrylase"/>
</dbReference>
<feature type="domain" description="CoA-binding" evidence="9">
    <location>
        <begin position="465"/>
        <end position="558"/>
    </location>
</feature>
<gene>
    <name evidence="10" type="ORF">SAMN02745189_01910</name>
</gene>
<evidence type="ECO:0000259" key="9">
    <source>
        <dbReference type="SMART" id="SM00881"/>
    </source>
</evidence>
<dbReference type="STRING" id="1123231.SAMN02745189_01910"/>
<dbReference type="PANTHER" id="PTHR43797">
    <property type="entry name" value="HOMOCYSTEINE/CYSTEINE SYNTHASE"/>
    <property type="match status" value="1"/>
</dbReference>
<keyword evidence="4 7" id="KW-0663">Pyridoxal phosphate</keyword>
<evidence type="ECO:0000256" key="7">
    <source>
        <dbReference type="RuleBase" id="RU362118"/>
    </source>
</evidence>